<evidence type="ECO:0000256" key="1">
    <source>
        <dbReference type="SAM" id="SignalP"/>
    </source>
</evidence>
<protein>
    <recommendedName>
        <fullName evidence="4">Outer membrane protein beta-barrel domain-containing protein</fullName>
    </recommendedName>
</protein>
<gene>
    <name evidence="2" type="ORF">H9888_05820</name>
</gene>
<evidence type="ECO:0000313" key="2">
    <source>
        <dbReference type="EMBL" id="HIW11005.1"/>
    </source>
</evidence>
<proteinExistence type="predicted"/>
<name>A0A9D1QCV2_9BACT</name>
<evidence type="ECO:0008006" key="4">
    <source>
        <dbReference type="Google" id="ProtNLM"/>
    </source>
</evidence>
<keyword evidence="1" id="KW-0732">Signal</keyword>
<feature type="signal peptide" evidence="1">
    <location>
        <begin position="1"/>
        <end position="20"/>
    </location>
</feature>
<sequence>MFRKILLVGLFSLLSGVALAQTAPMQDVVYLKNGSVIRGVIIEQVPNESLKIETRDGNVFVYRMEEITKMTKEQAPNYYGVRPRYEAKARGYMGIVEAGYGIGVGGGSTIGMRYTDRFELDVINGYQFSPYGFIGIGVGFNISTNGENVTSIPLFLHGRVNWIDRNFSPFIALSLGYNISTSPKDQIDYKTYAKWSGGLMVEPTLGMTIRVSNKAAVTFGIGFSVLQFKGTPEGYYAHDYSSASIMTKAIRLKVGATF</sequence>
<reference evidence="2" key="2">
    <citation type="submission" date="2021-04" db="EMBL/GenBank/DDBJ databases">
        <authorList>
            <person name="Gilroy R."/>
        </authorList>
    </citation>
    <scope>NUCLEOTIDE SEQUENCE</scope>
    <source>
        <strain evidence="2">ChiBcec15-1070</strain>
    </source>
</reference>
<evidence type="ECO:0000313" key="3">
    <source>
        <dbReference type="Proteomes" id="UP000823926"/>
    </source>
</evidence>
<dbReference type="AlphaFoldDB" id="A0A9D1QCV2"/>
<dbReference type="Proteomes" id="UP000823926">
    <property type="component" value="Unassembled WGS sequence"/>
</dbReference>
<comment type="caution">
    <text evidence="2">The sequence shown here is derived from an EMBL/GenBank/DDBJ whole genome shotgun (WGS) entry which is preliminary data.</text>
</comment>
<accession>A0A9D1QCV2</accession>
<organism evidence="2 3">
    <name type="scientific">Candidatus Rikenella faecigallinarum</name>
    <dbReference type="NCBI Taxonomy" id="2838745"/>
    <lineage>
        <taxon>Bacteria</taxon>
        <taxon>Pseudomonadati</taxon>
        <taxon>Bacteroidota</taxon>
        <taxon>Bacteroidia</taxon>
        <taxon>Bacteroidales</taxon>
        <taxon>Rikenellaceae</taxon>
        <taxon>Rikenella</taxon>
    </lineage>
</organism>
<feature type="chain" id="PRO_5039499145" description="Outer membrane protein beta-barrel domain-containing protein" evidence="1">
    <location>
        <begin position="21"/>
        <end position="258"/>
    </location>
</feature>
<reference evidence="2" key="1">
    <citation type="journal article" date="2021" name="PeerJ">
        <title>Extensive microbial diversity within the chicken gut microbiome revealed by metagenomics and culture.</title>
        <authorList>
            <person name="Gilroy R."/>
            <person name="Ravi A."/>
            <person name="Getino M."/>
            <person name="Pursley I."/>
            <person name="Horton D.L."/>
            <person name="Alikhan N.F."/>
            <person name="Baker D."/>
            <person name="Gharbi K."/>
            <person name="Hall N."/>
            <person name="Watson M."/>
            <person name="Adriaenssens E.M."/>
            <person name="Foster-Nyarko E."/>
            <person name="Jarju S."/>
            <person name="Secka A."/>
            <person name="Antonio M."/>
            <person name="Oren A."/>
            <person name="Chaudhuri R.R."/>
            <person name="La Ragione R."/>
            <person name="Hildebrand F."/>
            <person name="Pallen M.J."/>
        </authorList>
    </citation>
    <scope>NUCLEOTIDE SEQUENCE</scope>
    <source>
        <strain evidence="2">ChiBcec15-1070</strain>
    </source>
</reference>
<dbReference type="EMBL" id="DXHL01000028">
    <property type="protein sequence ID" value="HIW11005.1"/>
    <property type="molecule type" value="Genomic_DNA"/>
</dbReference>